<dbReference type="Proteomes" id="UP001060085">
    <property type="component" value="Linkage Group LG05"/>
</dbReference>
<evidence type="ECO:0000313" key="2">
    <source>
        <dbReference type="Proteomes" id="UP001060085"/>
    </source>
</evidence>
<organism evidence="1 2">
    <name type="scientific">Catharanthus roseus</name>
    <name type="common">Madagascar periwinkle</name>
    <name type="synonym">Vinca rosea</name>
    <dbReference type="NCBI Taxonomy" id="4058"/>
    <lineage>
        <taxon>Eukaryota</taxon>
        <taxon>Viridiplantae</taxon>
        <taxon>Streptophyta</taxon>
        <taxon>Embryophyta</taxon>
        <taxon>Tracheophyta</taxon>
        <taxon>Spermatophyta</taxon>
        <taxon>Magnoliopsida</taxon>
        <taxon>eudicotyledons</taxon>
        <taxon>Gunneridae</taxon>
        <taxon>Pentapetalae</taxon>
        <taxon>asterids</taxon>
        <taxon>lamiids</taxon>
        <taxon>Gentianales</taxon>
        <taxon>Apocynaceae</taxon>
        <taxon>Rauvolfioideae</taxon>
        <taxon>Vinceae</taxon>
        <taxon>Catharanthinae</taxon>
        <taxon>Catharanthus</taxon>
    </lineage>
</organism>
<protein>
    <submittedName>
        <fullName evidence="1">Uncharacterized protein</fullName>
    </submittedName>
</protein>
<gene>
    <name evidence="1" type="ORF">M9H77_20603</name>
</gene>
<comment type="caution">
    <text evidence="1">The sequence shown here is derived from an EMBL/GenBank/DDBJ whole genome shotgun (WGS) entry which is preliminary data.</text>
</comment>
<keyword evidence="2" id="KW-1185">Reference proteome</keyword>
<proteinExistence type="predicted"/>
<name>A0ACC0ALY5_CATRO</name>
<evidence type="ECO:0000313" key="1">
    <source>
        <dbReference type="EMBL" id="KAI5661280.1"/>
    </source>
</evidence>
<sequence>MHDLIHDLARCIGGNDFQILSHGLAPSRLAQLHHLTIVCSYNPPFLEKLFDHKRLRTLIFLCPRDSSEKVPSFIPSFIYLRVLELSSSGIKTLDESISALICLRYLDLSNTYIQVLPLAIGNLCNLQTLNLSRCWKLVELPYGMANVVSLRHLDIKWDRKFSSSPNFACVYGGKGIWRCIAELYHLNLRDELTMKCLENVSDAAEAKMANFKGKKHLGALRFEWCSSKEDDQHWKAEEATTSTQEWMLSNAFQKNSKVVGHSKPFPSLKDLTLGDFPCLKEWSTTDKVNRILLEKVNSGQMSELEICTNFSFSSTYSFRIAMWR</sequence>
<dbReference type="EMBL" id="CM044705">
    <property type="protein sequence ID" value="KAI5661280.1"/>
    <property type="molecule type" value="Genomic_DNA"/>
</dbReference>
<reference evidence="2" key="1">
    <citation type="journal article" date="2023" name="Nat. Plants">
        <title>Single-cell RNA sequencing provides a high-resolution roadmap for understanding the multicellular compartmentation of specialized metabolism.</title>
        <authorList>
            <person name="Sun S."/>
            <person name="Shen X."/>
            <person name="Li Y."/>
            <person name="Li Y."/>
            <person name="Wang S."/>
            <person name="Li R."/>
            <person name="Zhang H."/>
            <person name="Shen G."/>
            <person name="Guo B."/>
            <person name="Wei J."/>
            <person name="Xu J."/>
            <person name="St-Pierre B."/>
            <person name="Chen S."/>
            <person name="Sun C."/>
        </authorList>
    </citation>
    <scope>NUCLEOTIDE SEQUENCE [LARGE SCALE GENOMIC DNA]</scope>
</reference>
<accession>A0ACC0ALY5</accession>